<evidence type="ECO:0000313" key="1">
    <source>
        <dbReference type="EMBL" id="GAI07411.1"/>
    </source>
</evidence>
<protein>
    <submittedName>
        <fullName evidence="1">Uncharacterized protein</fullName>
    </submittedName>
</protein>
<accession>X1LNK5</accession>
<reference evidence="1" key="1">
    <citation type="journal article" date="2014" name="Front. Microbiol.">
        <title>High frequency of phylogenetically diverse reductive dehalogenase-homologous genes in deep subseafloor sedimentary metagenomes.</title>
        <authorList>
            <person name="Kawai M."/>
            <person name="Futagami T."/>
            <person name="Toyoda A."/>
            <person name="Takaki Y."/>
            <person name="Nishi S."/>
            <person name="Hori S."/>
            <person name="Arai W."/>
            <person name="Tsubouchi T."/>
            <person name="Morono Y."/>
            <person name="Uchiyama I."/>
            <person name="Ito T."/>
            <person name="Fujiyama A."/>
            <person name="Inagaki F."/>
            <person name="Takami H."/>
        </authorList>
    </citation>
    <scope>NUCLEOTIDE SEQUENCE</scope>
    <source>
        <strain evidence="1">Expedition CK06-06</strain>
    </source>
</reference>
<comment type="caution">
    <text evidence="1">The sequence shown here is derived from an EMBL/GenBank/DDBJ whole genome shotgun (WGS) entry which is preliminary data.</text>
</comment>
<name>X1LNK5_9ZZZZ</name>
<organism evidence="1">
    <name type="scientific">marine sediment metagenome</name>
    <dbReference type="NCBI Taxonomy" id="412755"/>
    <lineage>
        <taxon>unclassified sequences</taxon>
        <taxon>metagenomes</taxon>
        <taxon>ecological metagenomes</taxon>
    </lineage>
</organism>
<dbReference type="AlphaFoldDB" id="X1LNK5"/>
<dbReference type="EMBL" id="BARV01006063">
    <property type="protein sequence ID" value="GAI07411.1"/>
    <property type="molecule type" value="Genomic_DNA"/>
</dbReference>
<proteinExistence type="predicted"/>
<sequence>MIYYKFFKRRTVIGMLAEKTRKLQDTDIRLQEEVDLRQMDKELEESIAASKEEIKTLKGRGK</sequence>
<gene>
    <name evidence="1" type="ORF">S06H3_12376</name>
</gene>